<feature type="compositionally biased region" description="Basic and acidic residues" evidence="1">
    <location>
        <begin position="13"/>
        <end position="31"/>
    </location>
</feature>
<feature type="domain" description="UspA" evidence="2">
    <location>
        <begin position="181"/>
        <end position="303"/>
    </location>
</feature>
<dbReference type="SUPFAM" id="SSF52402">
    <property type="entry name" value="Adenine nucleotide alpha hydrolases-like"/>
    <property type="match status" value="2"/>
</dbReference>
<proteinExistence type="predicted"/>
<dbReference type="Pfam" id="PF00582">
    <property type="entry name" value="Usp"/>
    <property type="match status" value="2"/>
</dbReference>
<dbReference type="Proteomes" id="UP001501319">
    <property type="component" value="Unassembled WGS sequence"/>
</dbReference>
<name>A0ABP4RFF8_9ACTN</name>
<sequence>MAMAFGPVDERRRALLRDSPRTRSSREREGEDLMESWARTGPVVVEVDGSAEGRRVVEYACREAMRSGSGLLLAAPYQPYSLLPVSGEWQSPADLLRTAVAQVRHLAGSHLQLDSVAVEGSRLKALAKVARDARVLVVGRTPVRGPQRLVTAHGDIFLTARTGCPVIVVPATWRTSELDRQVAVGIDGTPLSLDAVEFAFRTAADRAGGLTVVHAQHAPRHGRDLSSTDELSVSETLADWAQRFPEVKVTRFLTGRPVVEALVQEGRQVGLVVVGAPAGLLPIGDPVVRRTVAGMSCPVAVVPHQAVDERADTAYPFDQSLENHV</sequence>
<evidence type="ECO:0000313" key="3">
    <source>
        <dbReference type="EMBL" id="GAA1648288.1"/>
    </source>
</evidence>
<dbReference type="InterPro" id="IPR014729">
    <property type="entry name" value="Rossmann-like_a/b/a_fold"/>
</dbReference>
<accession>A0ABP4RFF8</accession>
<evidence type="ECO:0000259" key="2">
    <source>
        <dbReference type="Pfam" id="PF00582"/>
    </source>
</evidence>
<gene>
    <name evidence="3" type="ORF">GCM10009744_44570</name>
</gene>
<dbReference type="CDD" id="cd00293">
    <property type="entry name" value="USP-like"/>
    <property type="match status" value="1"/>
</dbReference>
<dbReference type="InterPro" id="IPR006016">
    <property type="entry name" value="UspA"/>
</dbReference>
<reference evidence="4" key="1">
    <citation type="journal article" date="2019" name="Int. J. Syst. Evol. Microbiol.">
        <title>The Global Catalogue of Microorganisms (GCM) 10K type strain sequencing project: providing services to taxonomists for standard genome sequencing and annotation.</title>
        <authorList>
            <consortium name="The Broad Institute Genomics Platform"/>
            <consortium name="The Broad Institute Genome Sequencing Center for Infectious Disease"/>
            <person name="Wu L."/>
            <person name="Ma J."/>
        </authorList>
    </citation>
    <scope>NUCLEOTIDE SEQUENCE [LARGE SCALE GENOMIC DNA]</scope>
    <source>
        <strain evidence="4">JCM 14306</strain>
    </source>
</reference>
<protein>
    <submittedName>
        <fullName evidence="3">Universal stress protein</fullName>
    </submittedName>
</protein>
<comment type="caution">
    <text evidence="3">The sequence shown here is derived from an EMBL/GenBank/DDBJ whole genome shotgun (WGS) entry which is preliminary data.</text>
</comment>
<dbReference type="EMBL" id="BAAANE010000007">
    <property type="protein sequence ID" value="GAA1648288.1"/>
    <property type="molecule type" value="Genomic_DNA"/>
</dbReference>
<dbReference type="Gene3D" id="3.40.50.620">
    <property type="entry name" value="HUPs"/>
    <property type="match status" value="2"/>
</dbReference>
<keyword evidence="4" id="KW-1185">Reference proteome</keyword>
<evidence type="ECO:0000256" key="1">
    <source>
        <dbReference type="SAM" id="MobiDB-lite"/>
    </source>
</evidence>
<feature type="region of interest" description="Disordered" evidence="1">
    <location>
        <begin position="13"/>
        <end position="32"/>
    </location>
</feature>
<organism evidence="3 4">
    <name type="scientific">Kribbella alba</name>
    <dbReference type="NCBI Taxonomy" id="190197"/>
    <lineage>
        <taxon>Bacteria</taxon>
        <taxon>Bacillati</taxon>
        <taxon>Actinomycetota</taxon>
        <taxon>Actinomycetes</taxon>
        <taxon>Propionibacteriales</taxon>
        <taxon>Kribbellaceae</taxon>
        <taxon>Kribbella</taxon>
    </lineage>
</organism>
<feature type="domain" description="UspA" evidence="2">
    <location>
        <begin position="42"/>
        <end position="170"/>
    </location>
</feature>
<evidence type="ECO:0000313" key="4">
    <source>
        <dbReference type="Proteomes" id="UP001501319"/>
    </source>
</evidence>